<dbReference type="PANTHER" id="PTHR30346:SF28">
    <property type="entry name" value="HTH-TYPE TRANSCRIPTIONAL REGULATOR CYNR"/>
    <property type="match status" value="1"/>
</dbReference>
<gene>
    <name evidence="6" type="ORF">Pka01_21720</name>
</gene>
<evidence type="ECO:0000256" key="2">
    <source>
        <dbReference type="ARBA" id="ARBA00023015"/>
    </source>
</evidence>
<dbReference type="InterPro" id="IPR000847">
    <property type="entry name" value="LysR_HTH_N"/>
</dbReference>
<dbReference type="PRINTS" id="PR00039">
    <property type="entry name" value="HTHLYSR"/>
</dbReference>
<evidence type="ECO:0000259" key="5">
    <source>
        <dbReference type="PROSITE" id="PS50931"/>
    </source>
</evidence>
<dbReference type="GO" id="GO:0032993">
    <property type="term" value="C:protein-DNA complex"/>
    <property type="evidence" value="ECO:0007669"/>
    <property type="project" value="TreeGrafter"/>
</dbReference>
<feature type="domain" description="HTH lysR-type" evidence="5">
    <location>
        <begin position="15"/>
        <end position="64"/>
    </location>
</feature>
<dbReference type="AlphaFoldDB" id="A0A8J3M4F3"/>
<accession>A0A8J3M4F3</accession>
<dbReference type="GO" id="GO:0003700">
    <property type="term" value="F:DNA-binding transcription factor activity"/>
    <property type="evidence" value="ECO:0007669"/>
    <property type="project" value="InterPro"/>
</dbReference>
<evidence type="ECO:0000313" key="7">
    <source>
        <dbReference type="Proteomes" id="UP000630097"/>
    </source>
</evidence>
<dbReference type="InterPro" id="IPR036388">
    <property type="entry name" value="WH-like_DNA-bd_sf"/>
</dbReference>
<reference evidence="6 7" key="1">
    <citation type="submission" date="2021-01" db="EMBL/GenBank/DDBJ databases">
        <title>Whole genome shotgun sequence of Planotetraspora kaengkrachanensis NBRC 104272.</title>
        <authorList>
            <person name="Komaki H."/>
            <person name="Tamura T."/>
        </authorList>
    </citation>
    <scope>NUCLEOTIDE SEQUENCE [LARGE SCALE GENOMIC DNA]</scope>
    <source>
        <strain evidence="6 7">NBRC 104272</strain>
    </source>
</reference>
<dbReference type="SUPFAM" id="SSF46785">
    <property type="entry name" value="Winged helix' DNA-binding domain"/>
    <property type="match status" value="1"/>
</dbReference>
<dbReference type="GO" id="GO:0003677">
    <property type="term" value="F:DNA binding"/>
    <property type="evidence" value="ECO:0007669"/>
    <property type="project" value="UniProtKB-KW"/>
</dbReference>
<name>A0A8J3M4F3_9ACTN</name>
<dbReference type="InterPro" id="IPR036390">
    <property type="entry name" value="WH_DNA-bd_sf"/>
</dbReference>
<dbReference type="RefSeq" id="WP_203882513.1">
    <property type="nucleotide sequence ID" value="NZ_BAABHH010000009.1"/>
</dbReference>
<evidence type="ECO:0000256" key="3">
    <source>
        <dbReference type="ARBA" id="ARBA00023125"/>
    </source>
</evidence>
<dbReference type="SUPFAM" id="SSF53850">
    <property type="entry name" value="Periplasmic binding protein-like II"/>
    <property type="match status" value="1"/>
</dbReference>
<comment type="caution">
    <text evidence="6">The sequence shown here is derived from an EMBL/GenBank/DDBJ whole genome shotgun (WGS) entry which is preliminary data.</text>
</comment>
<comment type="similarity">
    <text evidence="1">Belongs to the LysR transcriptional regulatory family.</text>
</comment>
<dbReference type="Proteomes" id="UP000630097">
    <property type="component" value="Unassembled WGS sequence"/>
</dbReference>
<proteinExistence type="inferred from homology"/>
<dbReference type="PANTHER" id="PTHR30346">
    <property type="entry name" value="TRANSCRIPTIONAL DUAL REGULATOR HCAR-RELATED"/>
    <property type="match status" value="1"/>
</dbReference>
<keyword evidence="2" id="KW-0805">Transcription regulation</keyword>
<keyword evidence="4" id="KW-0804">Transcription</keyword>
<dbReference type="Gene3D" id="1.10.10.10">
    <property type="entry name" value="Winged helix-like DNA-binding domain superfamily/Winged helix DNA-binding domain"/>
    <property type="match status" value="1"/>
</dbReference>
<dbReference type="Pfam" id="PF00126">
    <property type="entry name" value="HTH_1"/>
    <property type="match status" value="1"/>
</dbReference>
<dbReference type="Gene3D" id="3.40.190.290">
    <property type="match status" value="1"/>
</dbReference>
<dbReference type="PROSITE" id="PS50931">
    <property type="entry name" value="HTH_LYSR"/>
    <property type="match status" value="1"/>
</dbReference>
<organism evidence="6 7">
    <name type="scientific">Planotetraspora kaengkrachanensis</name>
    <dbReference type="NCBI Taxonomy" id="575193"/>
    <lineage>
        <taxon>Bacteria</taxon>
        <taxon>Bacillati</taxon>
        <taxon>Actinomycetota</taxon>
        <taxon>Actinomycetes</taxon>
        <taxon>Streptosporangiales</taxon>
        <taxon>Streptosporangiaceae</taxon>
        <taxon>Planotetraspora</taxon>
    </lineage>
</organism>
<sequence length="316" mass="33427">MNKALNAVCPILVQFAAVAREGQITRAAAALGVPQPTVTRHLARLESVLGVRLYTRGPGGVTLTADGEMLLEPVEQALALLLSGVSRLEAAGPGEQRVSLAFLHTLGEETVPSLLRTFGEITPHATFSLIQDSANGLLQRLADGEAELCLTSPLPDDPALNVVRLGVQRLVLAVPEHHDLAREPATALAAAASEDFVTLEPRNHMRNMADALCQAVGFEPHITFEASGVSTLRGLVAAGLGVAIVPAAPSPAAGVVEVPLADKGAYREIGLAWRRDISLPGPADEFRRFVIDRFRSEPFTVRDGIEAGGTQGEQDR</sequence>
<dbReference type="EMBL" id="BONV01000006">
    <property type="protein sequence ID" value="GIG79045.1"/>
    <property type="molecule type" value="Genomic_DNA"/>
</dbReference>
<evidence type="ECO:0000313" key="6">
    <source>
        <dbReference type="EMBL" id="GIG79045.1"/>
    </source>
</evidence>
<keyword evidence="3" id="KW-0238">DNA-binding</keyword>
<protein>
    <submittedName>
        <fullName evidence="6">Transcriptional regulator</fullName>
    </submittedName>
</protein>
<evidence type="ECO:0000256" key="4">
    <source>
        <dbReference type="ARBA" id="ARBA00023163"/>
    </source>
</evidence>
<keyword evidence="7" id="KW-1185">Reference proteome</keyword>
<evidence type="ECO:0000256" key="1">
    <source>
        <dbReference type="ARBA" id="ARBA00009437"/>
    </source>
</evidence>
<dbReference type="InterPro" id="IPR005119">
    <property type="entry name" value="LysR_subst-bd"/>
</dbReference>
<dbReference type="Pfam" id="PF03466">
    <property type="entry name" value="LysR_substrate"/>
    <property type="match status" value="1"/>
</dbReference>